<dbReference type="EMBL" id="NVWI01000005">
    <property type="protein sequence ID" value="PCJ41571.1"/>
    <property type="molecule type" value="Genomic_DNA"/>
</dbReference>
<organism evidence="8 9">
    <name type="scientific">SAR86 cluster bacterium</name>
    <dbReference type="NCBI Taxonomy" id="2030880"/>
    <lineage>
        <taxon>Bacteria</taxon>
        <taxon>Pseudomonadati</taxon>
        <taxon>Pseudomonadota</taxon>
        <taxon>Gammaproteobacteria</taxon>
        <taxon>SAR86 cluster</taxon>
    </lineage>
</organism>
<sequence length="405" mass="45593">MFKQIQNYKSDPIEALFDRLAKDTDPAKIDLGIGVFRDESGKVPIMQAVRRAEQRLSERGLPKSYLSPLGNTAYCADIEKLTLGAEHPILRDARIVSAQTPGAGSALRAGAEFVNSLSPESTLWASQPIWGHQLEFFDKAGMDIRSYRYYDQQNAVFDFEGMLEDLKGMCRNDILLVHGCCHNPTGQDLNHQQWLQLADVVKKTGAIPFIDIAYQGFGEGIEEDVAGVRLFAECVPQMLLTVSSSKSFGIYRERAGLLSIIVSADDGTDIQSVRLKLRDTVRQLYFMAPDHGAAIVHEILSTPELERLWRQELDEIRHHIIEMRHLLRKALESANPGFDASFIERQHGMFSCLPITENEQQLLEHKYHIYMLPNARMNVAAMNSKQLDTLVQAFAFIRASRESAA</sequence>
<evidence type="ECO:0000313" key="8">
    <source>
        <dbReference type="EMBL" id="PCJ41571.1"/>
    </source>
</evidence>
<dbReference type="GO" id="GO:0042802">
    <property type="term" value="F:identical protein binding"/>
    <property type="evidence" value="ECO:0007669"/>
    <property type="project" value="TreeGrafter"/>
</dbReference>
<dbReference type="NCBIfam" id="NF006719">
    <property type="entry name" value="PRK09257.1"/>
    <property type="match status" value="1"/>
</dbReference>
<evidence type="ECO:0000259" key="7">
    <source>
        <dbReference type="Pfam" id="PF00155"/>
    </source>
</evidence>
<dbReference type="CDD" id="cd00609">
    <property type="entry name" value="AAT_like"/>
    <property type="match status" value="1"/>
</dbReference>
<evidence type="ECO:0000256" key="1">
    <source>
        <dbReference type="ARBA" id="ARBA00001933"/>
    </source>
</evidence>
<dbReference type="GO" id="GO:0004838">
    <property type="term" value="F:L-tyrosine-2-oxoglutarate transaminase activity"/>
    <property type="evidence" value="ECO:0007669"/>
    <property type="project" value="TreeGrafter"/>
</dbReference>
<evidence type="ECO:0000256" key="2">
    <source>
        <dbReference type="ARBA" id="ARBA00007441"/>
    </source>
</evidence>
<evidence type="ECO:0000256" key="3">
    <source>
        <dbReference type="ARBA" id="ARBA00011738"/>
    </source>
</evidence>
<dbReference type="Pfam" id="PF00155">
    <property type="entry name" value="Aminotran_1_2"/>
    <property type="match status" value="1"/>
</dbReference>
<reference evidence="9" key="1">
    <citation type="submission" date="2017-08" db="EMBL/GenBank/DDBJ databases">
        <title>A dynamic microbial community with high functional redundancy inhabits the cold, oxic subseafloor aquifer.</title>
        <authorList>
            <person name="Tully B.J."/>
            <person name="Wheat C.G."/>
            <person name="Glazer B.T."/>
            <person name="Huber J.A."/>
        </authorList>
    </citation>
    <scope>NUCLEOTIDE SEQUENCE [LARGE SCALE GENOMIC DNA]</scope>
</reference>
<dbReference type="GO" id="GO:0033585">
    <property type="term" value="P:L-phenylalanine biosynthetic process from chorismate via phenylpyruvate"/>
    <property type="evidence" value="ECO:0007669"/>
    <property type="project" value="TreeGrafter"/>
</dbReference>
<dbReference type="PRINTS" id="PR00799">
    <property type="entry name" value="TRANSAMINASE"/>
</dbReference>
<dbReference type="Gene3D" id="3.90.1150.10">
    <property type="entry name" value="Aspartate Aminotransferase, domain 1"/>
    <property type="match status" value="1"/>
</dbReference>
<feature type="domain" description="Aminotransferase class I/classII large" evidence="7">
    <location>
        <begin position="28"/>
        <end position="394"/>
    </location>
</feature>
<dbReference type="GO" id="GO:0005829">
    <property type="term" value="C:cytosol"/>
    <property type="evidence" value="ECO:0007669"/>
    <property type="project" value="TreeGrafter"/>
</dbReference>
<dbReference type="InterPro" id="IPR004839">
    <property type="entry name" value="Aminotransferase_I/II_large"/>
</dbReference>
<name>A0A2A5CDH1_9GAMM</name>
<evidence type="ECO:0000256" key="5">
    <source>
        <dbReference type="ARBA" id="ARBA00022679"/>
    </source>
</evidence>
<dbReference type="InterPro" id="IPR015422">
    <property type="entry name" value="PyrdxlP-dep_Trfase_small"/>
</dbReference>
<dbReference type="InterPro" id="IPR015421">
    <property type="entry name" value="PyrdxlP-dep_Trfase_major"/>
</dbReference>
<gene>
    <name evidence="8" type="ORF">COA71_08435</name>
</gene>
<comment type="caution">
    <text evidence="8">The sequence shown here is derived from an EMBL/GenBank/DDBJ whole genome shotgun (WGS) entry which is preliminary data.</text>
</comment>
<protein>
    <submittedName>
        <fullName evidence="8">Aromatic amino acid aminotransferase</fullName>
    </submittedName>
</protein>
<comment type="cofactor">
    <cofactor evidence="1">
        <name>pyridoxal 5'-phosphate</name>
        <dbReference type="ChEBI" id="CHEBI:597326"/>
    </cofactor>
</comment>
<evidence type="ECO:0000256" key="6">
    <source>
        <dbReference type="ARBA" id="ARBA00022898"/>
    </source>
</evidence>
<dbReference type="PANTHER" id="PTHR11879">
    <property type="entry name" value="ASPARTATE AMINOTRANSFERASE"/>
    <property type="match status" value="1"/>
</dbReference>
<accession>A0A2A5CDH1</accession>
<comment type="subunit">
    <text evidence="3">Homodimer.</text>
</comment>
<keyword evidence="5 8" id="KW-0808">Transferase</keyword>
<dbReference type="Gene3D" id="3.40.640.10">
    <property type="entry name" value="Type I PLP-dependent aspartate aminotransferase-like (Major domain)"/>
    <property type="match status" value="1"/>
</dbReference>
<dbReference type="SUPFAM" id="SSF53383">
    <property type="entry name" value="PLP-dependent transferases"/>
    <property type="match status" value="1"/>
</dbReference>
<dbReference type="Proteomes" id="UP000228987">
    <property type="component" value="Unassembled WGS sequence"/>
</dbReference>
<comment type="similarity">
    <text evidence="2">Belongs to the class-I pyridoxal-phosphate-dependent aminotransferase family.</text>
</comment>
<dbReference type="InterPro" id="IPR015424">
    <property type="entry name" value="PyrdxlP-dep_Trfase"/>
</dbReference>
<evidence type="ECO:0000313" key="9">
    <source>
        <dbReference type="Proteomes" id="UP000228987"/>
    </source>
</evidence>
<dbReference type="AlphaFoldDB" id="A0A2A5CDH1"/>
<dbReference type="GO" id="GO:0030170">
    <property type="term" value="F:pyridoxal phosphate binding"/>
    <property type="evidence" value="ECO:0007669"/>
    <property type="project" value="InterPro"/>
</dbReference>
<keyword evidence="6" id="KW-0663">Pyridoxal phosphate</keyword>
<evidence type="ECO:0000256" key="4">
    <source>
        <dbReference type="ARBA" id="ARBA00022576"/>
    </source>
</evidence>
<dbReference type="PANTHER" id="PTHR11879:SF37">
    <property type="entry name" value="AROMATIC-AMINO-ACID AMINOTRANSFERASE"/>
    <property type="match status" value="1"/>
</dbReference>
<dbReference type="InterPro" id="IPR000796">
    <property type="entry name" value="Asp_trans"/>
</dbReference>
<proteinExistence type="inferred from homology"/>
<keyword evidence="4 8" id="KW-0032">Aminotransferase</keyword>